<sequence length="157" mass="16588">MCLSAFGGTGIRSALLEKEGEAPGGRLRHWERAALELRRVCRGAARIPLRGYLSRISTSKVPGRNSQEPGSAAKSAKQTTGKEAVAAAEPIGGSIRQSGGGWSPPSPLFFNSLQSIKSGSPLDPFCPAKLSMLDLERITPLVELLNSSLQEGHIPLA</sequence>
<evidence type="ECO:0000313" key="2">
    <source>
        <dbReference type="EMBL" id="KAJ1170045.1"/>
    </source>
</evidence>
<protein>
    <submittedName>
        <fullName evidence="2">Uncharacterized protein</fullName>
    </submittedName>
</protein>
<evidence type="ECO:0000256" key="1">
    <source>
        <dbReference type="SAM" id="MobiDB-lite"/>
    </source>
</evidence>
<reference evidence="2" key="1">
    <citation type="journal article" date="2022" name="bioRxiv">
        <title>Sequencing and chromosome-scale assembly of the giantPleurodeles waltlgenome.</title>
        <authorList>
            <person name="Brown T."/>
            <person name="Elewa A."/>
            <person name="Iarovenko S."/>
            <person name="Subramanian E."/>
            <person name="Araus A.J."/>
            <person name="Petzold A."/>
            <person name="Susuki M."/>
            <person name="Suzuki K.-i.T."/>
            <person name="Hayashi T."/>
            <person name="Toyoda A."/>
            <person name="Oliveira C."/>
            <person name="Osipova E."/>
            <person name="Leigh N.D."/>
            <person name="Simon A."/>
            <person name="Yun M.H."/>
        </authorList>
    </citation>
    <scope>NUCLEOTIDE SEQUENCE</scope>
    <source>
        <strain evidence="2">20211129_DDA</strain>
        <tissue evidence="2">Liver</tissue>
    </source>
</reference>
<keyword evidence="3" id="KW-1185">Reference proteome</keyword>
<gene>
    <name evidence="2" type="ORF">NDU88_001926</name>
</gene>
<feature type="compositionally biased region" description="Polar residues" evidence="1">
    <location>
        <begin position="58"/>
        <end position="69"/>
    </location>
</feature>
<dbReference type="Proteomes" id="UP001066276">
    <property type="component" value="Chromosome 4_1"/>
</dbReference>
<name>A0AAV7T0Z0_PLEWA</name>
<feature type="region of interest" description="Disordered" evidence="1">
    <location>
        <begin position="58"/>
        <end position="86"/>
    </location>
</feature>
<accession>A0AAV7T0Z0</accession>
<organism evidence="2 3">
    <name type="scientific">Pleurodeles waltl</name>
    <name type="common">Iberian ribbed newt</name>
    <dbReference type="NCBI Taxonomy" id="8319"/>
    <lineage>
        <taxon>Eukaryota</taxon>
        <taxon>Metazoa</taxon>
        <taxon>Chordata</taxon>
        <taxon>Craniata</taxon>
        <taxon>Vertebrata</taxon>
        <taxon>Euteleostomi</taxon>
        <taxon>Amphibia</taxon>
        <taxon>Batrachia</taxon>
        <taxon>Caudata</taxon>
        <taxon>Salamandroidea</taxon>
        <taxon>Salamandridae</taxon>
        <taxon>Pleurodelinae</taxon>
        <taxon>Pleurodeles</taxon>
    </lineage>
</organism>
<proteinExistence type="predicted"/>
<dbReference type="EMBL" id="JANPWB010000007">
    <property type="protein sequence ID" value="KAJ1170045.1"/>
    <property type="molecule type" value="Genomic_DNA"/>
</dbReference>
<comment type="caution">
    <text evidence="2">The sequence shown here is derived from an EMBL/GenBank/DDBJ whole genome shotgun (WGS) entry which is preliminary data.</text>
</comment>
<dbReference type="AlphaFoldDB" id="A0AAV7T0Z0"/>
<evidence type="ECO:0000313" key="3">
    <source>
        <dbReference type="Proteomes" id="UP001066276"/>
    </source>
</evidence>